<dbReference type="SUPFAM" id="SSF82185">
    <property type="entry name" value="Histone H3 K4-specific methyltransferase SET7/9 N-terminal domain"/>
    <property type="match status" value="3"/>
</dbReference>
<dbReference type="Gene3D" id="2.20.110.10">
    <property type="entry name" value="Histone H3 K4-specific methyltransferase SET7/9 N-terminal domain"/>
    <property type="match status" value="2"/>
</dbReference>
<sequence length="484" mass="55512">MQFISWNTLNALIFVFAPPLNADPKPDHPTVILDMNTRSTYLAKGPEVNGHSSIQLKAAALLTLSTPHACGSNEVYLTPESSGIPVESFRRALDEVQDLIDLKIPLLLTLSACERKRAFFEKVRPCTPEECADLTNPLVDGKLYLDEHAKPIGKGQASYYLQMPMAYDKKNKAWHAQIFYVDTQTLRSEHYVDKEDFVSGKAVYTYKAYYRDGKPRRSYYYDVNGLRHGEALTYSDQGVIIKRESYLNNDLEGWQFIYHDNGKVAESYNWHLGKHVDGEYLEYDEDGALIGRSSYRDDVLDGPVLSYHPNGQLKYETVYINGKAQGPNNQYFDNGALEFSGNYVDGRPDGWLTTYFIDGTVKEKQYHKDGVQRSYEQWNELGKQTLQWQWDEQHRKQGDFKLWYADGQLKEHEKYKDDKRQGASTTWHENGEIASSSTYVDGTEDGPRRFFREDGSLSYECQYQMGVKQGECVSIRASKTQSES</sequence>
<evidence type="ECO:0000313" key="2">
    <source>
        <dbReference type="EMBL" id="MBS4079801.1"/>
    </source>
</evidence>
<accession>A0ABS5N1E1</accession>
<evidence type="ECO:0000256" key="1">
    <source>
        <dbReference type="SAM" id="MobiDB-lite"/>
    </source>
</evidence>
<dbReference type="InterPro" id="IPR011652">
    <property type="entry name" value="MORN_2"/>
</dbReference>
<organism evidence="2 3">
    <name type="scientific">Pseudomonas rustica</name>
    <dbReference type="NCBI Taxonomy" id="2827099"/>
    <lineage>
        <taxon>Bacteria</taxon>
        <taxon>Pseudomonadati</taxon>
        <taxon>Pseudomonadota</taxon>
        <taxon>Gammaproteobacteria</taxon>
        <taxon>Pseudomonadales</taxon>
        <taxon>Pseudomonadaceae</taxon>
        <taxon>Pseudomonas</taxon>
    </lineage>
</organism>
<comment type="caution">
    <text evidence="2">The sequence shown here is derived from an EMBL/GenBank/DDBJ whole genome shotgun (WGS) entry which is preliminary data.</text>
</comment>
<gene>
    <name evidence="2" type="ORF">KFS80_16050</name>
</gene>
<proteinExistence type="predicted"/>
<dbReference type="Gene3D" id="3.90.930.1">
    <property type="match status" value="1"/>
</dbReference>
<dbReference type="PANTHER" id="PTHR46820:SF1">
    <property type="entry name" value="HISTONE-LYSINE N-METHYLTRANSFERASE SETD7"/>
    <property type="match status" value="1"/>
</dbReference>
<dbReference type="RefSeq" id="WP_212545303.1">
    <property type="nucleotide sequence ID" value="NZ_JAGYHF010000007.1"/>
</dbReference>
<dbReference type="Proteomes" id="UP000676035">
    <property type="component" value="Unassembled WGS sequence"/>
</dbReference>
<reference evidence="2 3" key="1">
    <citation type="submission" date="2021-04" db="EMBL/GenBank/DDBJ databases">
        <title>Pseudomonas rustica sp. nov. isolated from raw milk.</title>
        <authorList>
            <person name="Fiedler G."/>
            <person name="Gieschler S."/>
            <person name="Kabisch J."/>
            <person name="Grimmler C."/>
            <person name="Brinks E."/>
            <person name="Wagner N."/>
            <person name="Hetzer B."/>
            <person name="Franz C.M.A.P."/>
            <person name="Boehnlein C."/>
        </authorList>
    </citation>
    <scope>NUCLEOTIDE SEQUENCE [LARGE SCALE GENOMIC DNA]</scope>
    <source>
        <strain evidence="2 3">MBT-4</strain>
    </source>
</reference>
<keyword evidence="3" id="KW-1185">Reference proteome</keyword>
<protein>
    <submittedName>
        <fullName evidence="2">Toxin-antitoxin system YwqK family antitoxin</fullName>
    </submittedName>
</protein>
<dbReference type="Pfam" id="PF07661">
    <property type="entry name" value="MORN_2"/>
    <property type="match status" value="4"/>
</dbReference>
<dbReference type="EMBL" id="JAGYHF010000007">
    <property type="protein sequence ID" value="MBS4079801.1"/>
    <property type="molecule type" value="Genomic_DNA"/>
</dbReference>
<feature type="compositionally biased region" description="Polar residues" evidence="1">
    <location>
        <begin position="422"/>
        <end position="440"/>
    </location>
</feature>
<dbReference type="PANTHER" id="PTHR46820">
    <property type="entry name" value="HISTONE-LYSINE N-METHYLTRANSFERASE SETD7"/>
    <property type="match status" value="1"/>
</dbReference>
<name>A0ABS5N1E1_9PSED</name>
<evidence type="ECO:0000313" key="3">
    <source>
        <dbReference type="Proteomes" id="UP000676035"/>
    </source>
</evidence>
<feature type="region of interest" description="Disordered" evidence="1">
    <location>
        <begin position="415"/>
        <end position="447"/>
    </location>
</feature>